<organism evidence="3 4">
    <name type="scientific">Flavobacterium agri</name>
    <dbReference type="NCBI Taxonomy" id="2743471"/>
    <lineage>
        <taxon>Bacteria</taxon>
        <taxon>Pseudomonadati</taxon>
        <taxon>Bacteroidota</taxon>
        <taxon>Flavobacteriia</taxon>
        <taxon>Flavobacteriales</taxon>
        <taxon>Flavobacteriaceae</taxon>
        <taxon>Flavobacterium</taxon>
    </lineage>
</organism>
<evidence type="ECO:0000313" key="4">
    <source>
        <dbReference type="Proteomes" id="UP000535020"/>
    </source>
</evidence>
<keyword evidence="1" id="KW-0433">Leucine-rich repeat</keyword>
<reference evidence="3 4" key="1">
    <citation type="submission" date="2020-07" db="EMBL/GenBank/DDBJ databases">
        <authorList>
            <person name="Sun Q."/>
        </authorList>
    </citation>
    <scope>NUCLEOTIDE SEQUENCE [LARGE SCALE GENOMIC DNA]</scope>
    <source>
        <strain evidence="3 4">MAH-1</strain>
    </source>
</reference>
<dbReference type="RefSeq" id="WP_176005680.1">
    <property type="nucleotide sequence ID" value="NZ_JABWMI010000010.1"/>
</dbReference>
<dbReference type="InterPro" id="IPR032675">
    <property type="entry name" value="LRR_dom_sf"/>
</dbReference>
<accession>A0A7Y9C5W7</accession>
<evidence type="ECO:0000256" key="2">
    <source>
        <dbReference type="ARBA" id="ARBA00022737"/>
    </source>
</evidence>
<gene>
    <name evidence="3" type="ORF">HZF10_08040</name>
</gene>
<proteinExistence type="predicted"/>
<dbReference type="EMBL" id="JACBJI010000003">
    <property type="protein sequence ID" value="NYA70864.1"/>
    <property type="molecule type" value="Genomic_DNA"/>
</dbReference>
<name>A0A7Y9C5W7_9FLAO</name>
<protein>
    <recommendedName>
        <fullName evidence="5">Leucine rich repeat-containing protein</fullName>
    </recommendedName>
</protein>
<dbReference type="Proteomes" id="UP000535020">
    <property type="component" value="Unassembled WGS sequence"/>
</dbReference>
<dbReference type="Gene3D" id="3.80.10.10">
    <property type="entry name" value="Ribonuclease Inhibitor"/>
    <property type="match status" value="1"/>
</dbReference>
<keyword evidence="2" id="KW-0677">Repeat</keyword>
<dbReference type="GO" id="GO:0035591">
    <property type="term" value="F:signaling adaptor activity"/>
    <property type="evidence" value="ECO:0007669"/>
    <property type="project" value="TreeGrafter"/>
</dbReference>
<evidence type="ECO:0000313" key="3">
    <source>
        <dbReference type="EMBL" id="NYA70864.1"/>
    </source>
</evidence>
<keyword evidence="4" id="KW-1185">Reference proteome</keyword>
<dbReference type="PANTHER" id="PTHR47566">
    <property type="match status" value="1"/>
</dbReference>
<dbReference type="InterPro" id="IPR052574">
    <property type="entry name" value="CDIRP"/>
</dbReference>
<sequence>MKKLLLGFIFVSCIANSQNINFPDANFKAKLVSASPSNNIASNAQGNHFKIDVNNDGEIQQSEAVLVYSLNIIGGGITSIAGIEYFSELRNLDITANTISANSLQGFLNLQSLTLQNNQTTSVSLANLPQLQSLTIQENSLSSFSGVIPSVGAMTFKSNNLTSLDLTGWTSLGLLYVGGNQLQALNLDNLTLHTLHVAADTPIDTLDLSGNTMLDEVDLDSSDVKHLNLSGCSSLYIVELMNTS</sequence>
<evidence type="ECO:0000256" key="1">
    <source>
        <dbReference type="ARBA" id="ARBA00022614"/>
    </source>
</evidence>
<comment type="caution">
    <text evidence="3">The sequence shown here is derived from an EMBL/GenBank/DDBJ whole genome shotgun (WGS) entry which is preliminary data.</text>
</comment>
<dbReference type="PANTHER" id="PTHR47566:SF1">
    <property type="entry name" value="PROTEIN NUD1"/>
    <property type="match status" value="1"/>
</dbReference>
<evidence type="ECO:0008006" key="5">
    <source>
        <dbReference type="Google" id="ProtNLM"/>
    </source>
</evidence>
<dbReference type="SUPFAM" id="SSF52058">
    <property type="entry name" value="L domain-like"/>
    <property type="match status" value="1"/>
</dbReference>
<dbReference type="AlphaFoldDB" id="A0A7Y9C5W7"/>